<reference evidence="8" key="1">
    <citation type="submission" date="2022-07" db="EMBL/GenBank/DDBJ databases">
        <title>Phylogenomic reconstructions and comparative analyses of Kickxellomycotina fungi.</title>
        <authorList>
            <person name="Reynolds N.K."/>
            <person name="Stajich J.E."/>
            <person name="Barry K."/>
            <person name="Grigoriev I.V."/>
            <person name="Crous P."/>
            <person name="Smith M.E."/>
        </authorList>
    </citation>
    <scope>NUCLEOTIDE SEQUENCE</scope>
    <source>
        <strain evidence="8">NRRL 1566</strain>
    </source>
</reference>
<dbReference type="PROSITE" id="PS00028">
    <property type="entry name" value="ZINC_FINGER_C2H2_1"/>
    <property type="match status" value="2"/>
</dbReference>
<dbReference type="PROSITE" id="PS50157">
    <property type="entry name" value="ZINC_FINGER_C2H2_2"/>
    <property type="match status" value="2"/>
</dbReference>
<dbReference type="InterPro" id="IPR013087">
    <property type="entry name" value="Znf_C2H2_type"/>
</dbReference>
<dbReference type="AlphaFoldDB" id="A0A9W8LVU7"/>
<dbReference type="SUPFAM" id="SSF57667">
    <property type="entry name" value="beta-beta-alpha zinc fingers"/>
    <property type="match status" value="1"/>
</dbReference>
<dbReference type="Proteomes" id="UP001139887">
    <property type="component" value="Unassembled WGS sequence"/>
</dbReference>
<feature type="domain" description="C2H2-type" evidence="7">
    <location>
        <begin position="217"/>
        <end position="246"/>
    </location>
</feature>
<keyword evidence="2" id="KW-0677">Repeat</keyword>
<dbReference type="PANTHER" id="PTHR14003">
    <property type="entry name" value="TRANSCRIPTIONAL REPRESSOR PROTEIN YY"/>
    <property type="match status" value="1"/>
</dbReference>
<sequence>MSSSPVSSSSVTPSPADRARRPSHLGLWSPVSLSSCALSEKQPRSLSIRTAGGQCVSILNDDTPGSSDSGSEDAHSDNGLQLSLPSPSNALHCIRRTHSSIGMNMPTPQHTPTRLPSLSALVEAATMVSSSRSSSRSSSNEMPQLPPPCTQAYSPTHCLHLHHPQQHVASAPAYSRTASRTQNKRKYHCTYPGCGKAFTTSGHLSRHFRIHTGEKNYHCLYPGCTSRFSRQDNMMQHYRTHLSPRSRRNRSLRSVSGYPVALSGHSAVLPSATASSAFSPYKRPFAQHSPLAPPQWSFF</sequence>
<dbReference type="EMBL" id="JANBUW010000889">
    <property type="protein sequence ID" value="KAJ2845107.1"/>
    <property type="molecule type" value="Genomic_DNA"/>
</dbReference>
<accession>A0A9W8LVU7</accession>
<evidence type="ECO:0000313" key="8">
    <source>
        <dbReference type="EMBL" id="KAJ2845107.1"/>
    </source>
</evidence>
<feature type="region of interest" description="Disordered" evidence="6">
    <location>
        <begin position="57"/>
        <end position="87"/>
    </location>
</feature>
<keyword evidence="9" id="KW-1185">Reference proteome</keyword>
<feature type="compositionally biased region" description="Low complexity" evidence="6">
    <location>
        <begin position="1"/>
        <end position="15"/>
    </location>
</feature>
<comment type="caution">
    <text evidence="8">The sequence shown here is derived from an EMBL/GenBank/DDBJ whole genome shotgun (WGS) entry which is preliminary data.</text>
</comment>
<dbReference type="InterPro" id="IPR036236">
    <property type="entry name" value="Znf_C2H2_sf"/>
</dbReference>
<feature type="compositionally biased region" description="Low complexity" evidence="6">
    <location>
        <begin position="129"/>
        <end position="139"/>
    </location>
</feature>
<feature type="region of interest" description="Disordered" evidence="6">
    <location>
        <begin position="124"/>
        <end position="149"/>
    </location>
</feature>
<evidence type="ECO:0000256" key="6">
    <source>
        <dbReference type="SAM" id="MobiDB-lite"/>
    </source>
</evidence>
<organism evidence="8 9">
    <name type="scientific">Coemansia brasiliensis</name>
    <dbReference type="NCBI Taxonomy" id="2650707"/>
    <lineage>
        <taxon>Eukaryota</taxon>
        <taxon>Fungi</taxon>
        <taxon>Fungi incertae sedis</taxon>
        <taxon>Zoopagomycota</taxon>
        <taxon>Kickxellomycotina</taxon>
        <taxon>Kickxellomycetes</taxon>
        <taxon>Kickxellales</taxon>
        <taxon>Kickxellaceae</taxon>
        <taxon>Coemansia</taxon>
    </lineage>
</organism>
<dbReference type="SMART" id="SM00355">
    <property type="entry name" value="ZnF_C2H2"/>
    <property type="match status" value="2"/>
</dbReference>
<dbReference type="Gene3D" id="3.30.160.60">
    <property type="entry name" value="Classic Zinc Finger"/>
    <property type="match status" value="2"/>
</dbReference>
<evidence type="ECO:0000256" key="4">
    <source>
        <dbReference type="ARBA" id="ARBA00022833"/>
    </source>
</evidence>
<feature type="domain" description="C2H2-type" evidence="7">
    <location>
        <begin position="187"/>
        <end position="216"/>
    </location>
</feature>
<dbReference type="GO" id="GO:0005667">
    <property type="term" value="C:transcription regulator complex"/>
    <property type="evidence" value="ECO:0007669"/>
    <property type="project" value="TreeGrafter"/>
</dbReference>
<name>A0A9W8LVU7_9FUNG</name>
<keyword evidence="4" id="KW-0862">Zinc</keyword>
<dbReference type="GO" id="GO:0000981">
    <property type="term" value="F:DNA-binding transcription factor activity, RNA polymerase II-specific"/>
    <property type="evidence" value="ECO:0007669"/>
    <property type="project" value="TreeGrafter"/>
</dbReference>
<gene>
    <name evidence="8" type="primary">NRG1_2</name>
    <name evidence="8" type="ORF">IWW36_004925</name>
</gene>
<protein>
    <submittedName>
        <fullName evidence="8">Transcriptional repressor</fullName>
    </submittedName>
</protein>
<dbReference type="PANTHER" id="PTHR14003:SF19">
    <property type="entry name" value="YY2 TRANSCRIPTION FACTOR"/>
    <property type="match status" value="1"/>
</dbReference>
<proteinExistence type="predicted"/>
<feature type="compositionally biased region" description="Polar residues" evidence="6">
    <location>
        <begin position="78"/>
        <end position="87"/>
    </location>
</feature>
<dbReference type="GO" id="GO:0031519">
    <property type="term" value="C:PcG protein complex"/>
    <property type="evidence" value="ECO:0007669"/>
    <property type="project" value="TreeGrafter"/>
</dbReference>
<keyword evidence="1" id="KW-0479">Metal-binding</keyword>
<evidence type="ECO:0000256" key="5">
    <source>
        <dbReference type="PROSITE-ProRule" id="PRU00042"/>
    </source>
</evidence>
<keyword evidence="3 5" id="KW-0863">Zinc-finger</keyword>
<feature type="region of interest" description="Disordered" evidence="6">
    <location>
        <begin position="1"/>
        <end position="23"/>
    </location>
</feature>
<dbReference type="GO" id="GO:0008270">
    <property type="term" value="F:zinc ion binding"/>
    <property type="evidence" value="ECO:0007669"/>
    <property type="project" value="UniProtKB-KW"/>
</dbReference>
<dbReference type="GO" id="GO:0000978">
    <property type="term" value="F:RNA polymerase II cis-regulatory region sequence-specific DNA binding"/>
    <property type="evidence" value="ECO:0007669"/>
    <property type="project" value="TreeGrafter"/>
</dbReference>
<evidence type="ECO:0000256" key="2">
    <source>
        <dbReference type="ARBA" id="ARBA00022737"/>
    </source>
</evidence>
<dbReference type="FunFam" id="3.30.160.60:FF:000007">
    <property type="entry name" value="Basic krueppel-like factor 3"/>
    <property type="match status" value="1"/>
</dbReference>
<evidence type="ECO:0000259" key="7">
    <source>
        <dbReference type="PROSITE" id="PS50157"/>
    </source>
</evidence>
<dbReference type="GO" id="GO:0000785">
    <property type="term" value="C:chromatin"/>
    <property type="evidence" value="ECO:0007669"/>
    <property type="project" value="TreeGrafter"/>
</dbReference>
<evidence type="ECO:0000256" key="1">
    <source>
        <dbReference type="ARBA" id="ARBA00022723"/>
    </source>
</evidence>
<evidence type="ECO:0000313" key="9">
    <source>
        <dbReference type="Proteomes" id="UP001139887"/>
    </source>
</evidence>
<dbReference type="OrthoDB" id="6365676at2759"/>
<evidence type="ECO:0000256" key="3">
    <source>
        <dbReference type="ARBA" id="ARBA00022771"/>
    </source>
</evidence>